<dbReference type="Proteomes" id="UP001211065">
    <property type="component" value="Unassembled WGS sequence"/>
</dbReference>
<dbReference type="Pfam" id="PF21902">
    <property type="entry name" value="PTM1-like_N"/>
    <property type="match status" value="1"/>
</dbReference>
<evidence type="ECO:0000256" key="3">
    <source>
        <dbReference type="ARBA" id="ARBA00022692"/>
    </source>
</evidence>
<reference evidence="11" key="1">
    <citation type="submission" date="2020-05" db="EMBL/GenBank/DDBJ databases">
        <title>Phylogenomic resolution of chytrid fungi.</title>
        <authorList>
            <person name="Stajich J.E."/>
            <person name="Amses K."/>
            <person name="Simmons R."/>
            <person name="Seto K."/>
            <person name="Myers J."/>
            <person name="Bonds A."/>
            <person name="Quandt C.A."/>
            <person name="Barry K."/>
            <person name="Liu P."/>
            <person name="Grigoriev I."/>
            <person name="Longcore J.E."/>
            <person name="James T.Y."/>
        </authorList>
    </citation>
    <scope>NUCLEOTIDE SEQUENCE</scope>
    <source>
        <strain evidence="11">JEL0476</strain>
    </source>
</reference>
<dbReference type="GO" id="GO:0042147">
    <property type="term" value="P:retrograde transport, endosome to Golgi"/>
    <property type="evidence" value="ECO:0007669"/>
    <property type="project" value="TreeGrafter"/>
</dbReference>
<evidence type="ECO:0000256" key="6">
    <source>
        <dbReference type="ARBA" id="ARBA00023136"/>
    </source>
</evidence>
<evidence type="ECO:0000256" key="5">
    <source>
        <dbReference type="ARBA" id="ARBA00022989"/>
    </source>
</evidence>
<dbReference type="InterPro" id="IPR053937">
    <property type="entry name" value="GOST_TM"/>
</dbReference>
<dbReference type="EMBL" id="JADGJW010000100">
    <property type="protein sequence ID" value="KAJ3224223.1"/>
    <property type="molecule type" value="Genomic_DNA"/>
</dbReference>
<evidence type="ECO:0000313" key="12">
    <source>
        <dbReference type="Proteomes" id="UP001211065"/>
    </source>
</evidence>
<evidence type="ECO:0000256" key="2">
    <source>
        <dbReference type="ARBA" id="ARBA00007883"/>
    </source>
</evidence>
<feature type="region of interest" description="Disordered" evidence="7">
    <location>
        <begin position="478"/>
        <end position="504"/>
    </location>
</feature>
<accession>A0AAD5U4P9</accession>
<evidence type="ECO:0000313" key="11">
    <source>
        <dbReference type="EMBL" id="KAJ3224223.1"/>
    </source>
</evidence>
<keyword evidence="12" id="KW-1185">Reference proteome</keyword>
<keyword evidence="3 8" id="KW-0812">Transmembrane</keyword>
<feature type="region of interest" description="Disordered" evidence="7">
    <location>
        <begin position="426"/>
        <end position="465"/>
    </location>
</feature>
<dbReference type="GO" id="GO:0005794">
    <property type="term" value="C:Golgi apparatus"/>
    <property type="evidence" value="ECO:0007669"/>
    <property type="project" value="TreeGrafter"/>
</dbReference>
<feature type="compositionally biased region" description="Basic and acidic residues" evidence="7">
    <location>
        <begin position="485"/>
        <end position="504"/>
    </location>
</feature>
<feature type="transmembrane region" description="Helical" evidence="8">
    <location>
        <begin position="286"/>
        <end position="310"/>
    </location>
</feature>
<protein>
    <submittedName>
        <fullName evidence="11">Uncharacterized protein</fullName>
    </submittedName>
</protein>
<feature type="transmembrane region" description="Helical" evidence="8">
    <location>
        <begin position="218"/>
        <end position="248"/>
    </location>
</feature>
<evidence type="ECO:0000259" key="10">
    <source>
        <dbReference type="Pfam" id="PF21902"/>
    </source>
</evidence>
<feature type="transmembrane region" description="Helical" evidence="8">
    <location>
        <begin position="187"/>
        <end position="206"/>
    </location>
</feature>
<organism evidence="11 12">
    <name type="scientific">Clydaea vesicula</name>
    <dbReference type="NCBI Taxonomy" id="447962"/>
    <lineage>
        <taxon>Eukaryota</taxon>
        <taxon>Fungi</taxon>
        <taxon>Fungi incertae sedis</taxon>
        <taxon>Chytridiomycota</taxon>
        <taxon>Chytridiomycota incertae sedis</taxon>
        <taxon>Chytridiomycetes</taxon>
        <taxon>Lobulomycetales</taxon>
        <taxon>Lobulomycetaceae</taxon>
        <taxon>Clydaea</taxon>
    </lineage>
</organism>
<evidence type="ECO:0000256" key="7">
    <source>
        <dbReference type="SAM" id="MobiDB-lite"/>
    </source>
</evidence>
<evidence type="ECO:0000256" key="4">
    <source>
        <dbReference type="ARBA" id="ARBA00022729"/>
    </source>
</evidence>
<evidence type="ECO:0000256" key="8">
    <source>
        <dbReference type="SAM" id="Phobius"/>
    </source>
</evidence>
<sequence>MLNIDTIGMYDFASIPSATFKPQITITLEEASYPINLAILIYNIVDSNALHPSSEDLFSICGQGLTISEGLCSESDIGKFVVKNMTLNSAIENRLYTLNDSSSLKTFKLTYDVTETGFYCTIVYPESDILSFLAKVEYKNPYGYLPGSEYPKLPLYGFLSLVYVCIGFVWMGASFLYWKDLLPIQNYLSGVIFFLMLEQAFNYGYYENYNRWGQPSNFLMIVVAVLNAGRNSISFFILLIVSLGYGVVRPTLGGLMKKCAALAVSHFIFGILYSAGSMIVEDLNGVLVMLFVMPLSLTMTMFYYWTLTGLDETMNRLKQKRQGVKMKMYKTLWQILVFSIFSLFLSFMLNSVNFHFRSSTQWVPYYWKYRWVLLDGWLNVLYLCIFGGILILWRPTENNQRYGLDELAQDDFDEFDNELGSITKGNLGQNISHRNGRNTNTDSSELFNIDSGEENSDSEVEDTDEDVLNWAETNIKNRNSFNDWDDSKSRSSSESRHNKIEKLH</sequence>
<keyword evidence="4" id="KW-0732">Signal</keyword>
<feature type="transmembrane region" description="Helical" evidence="8">
    <location>
        <begin position="369"/>
        <end position="393"/>
    </location>
</feature>
<evidence type="ECO:0000259" key="9">
    <source>
        <dbReference type="Pfam" id="PF06814"/>
    </source>
</evidence>
<dbReference type="GO" id="GO:0005829">
    <property type="term" value="C:cytosol"/>
    <property type="evidence" value="ECO:0007669"/>
    <property type="project" value="GOC"/>
</dbReference>
<comment type="caution">
    <text evidence="11">The sequence shown here is derived from an EMBL/GenBank/DDBJ whole genome shotgun (WGS) entry which is preliminary data.</text>
</comment>
<dbReference type="InterPro" id="IPR053938">
    <property type="entry name" value="PTM1-like_N"/>
</dbReference>
<dbReference type="PANTHER" id="PTHR21229:SF1">
    <property type="entry name" value="GH17801P"/>
    <property type="match status" value="1"/>
</dbReference>
<dbReference type="PANTHER" id="PTHR21229">
    <property type="entry name" value="LUNG SEVEN TRANSMEMBRANE RECEPTOR"/>
    <property type="match status" value="1"/>
</dbReference>
<proteinExistence type="inferred from homology"/>
<feature type="transmembrane region" description="Helical" evidence="8">
    <location>
        <begin position="155"/>
        <end position="178"/>
    </location>
</feature>
<comment type="subcellular location">
    <subcellularLocation>
        <location evidence="1">Membrane</location>
        <topology evidence="1">Multi-pass membrane protein</topology>
    </subcellularLocation>
</comment>
<evidence type="ECO:0000256" key="1">
    <source>
        <dbReference type="ARBA" id="ARBA00004141"/>
    </source>
</evidence>
<dbReference type="Pfam" id="PF06814">
    <property type="entry name" value="GOST_TM"/>
    <property type="match status" value="1"/>
</dbReference>
<keyword evidence="5 8" id="KW-1133">Transmembrane helix</keyword>
<feature type="compositionally biased region" description="Polar residues" evidence="7">
    <location>
        <begin position="426"/>
        <end position="446"/>
    </location>
</feature>
<dbReference type="InterPro" id="IPR009637">
    <property type="entry name" value="GPR107/GPR108-like"/>
</dbReference>
<feature type="transmembrane region" description="Helical" evidence="8">
    <location>
        <begin position="331"/>
        <end position="349"/>
    </location>
</feature>
<dbReference type="AlphaFoldDB" id="A0AAD5U4P9"/>
<feature type="domain" description="PTM1-like N-terminal" evidence="10">
    <location>
        <begin position="8"/>
        <end position="140"/>
    </location>
</feature>
<dbReference type="GO" id="GO:0016020">
    <property type="term" value="C:membrane"/>
    <property type="evidence" value="ECO:0007669"/>
    <property type="project" value="UniProtKB-SubCell"/>
</dbReference>
<feature type="compositionally biased region" description="Acidic residues" evidence="7">
    <location>
        <begin position="451"/>
        <end position="465"/>
    </location>
</feature>
<comment type="similarity">
    <text evidence="2">Belongs to the LU7TM family.</text>
</comment>
<keyword evidence="6 8" id="KW-0472">Membrane</keyword>
<gene>
    <name evidence="11" type="ORF">HK099_000084</name>
</gene>
<feature type="transmembrane region" description="Helical" evidence="8">
    <location>
        <begin position="260"/>
        <end position="280"/>
    </location>
</feature>
<feature type="domain" description="GOST seven transmembrane" evidence="9">
    <location>
        <begin position="151"/>
        <end position="400"/>
    </location>
</feature>
<name>A0AAD5U4P9_9FUNG</name>